<feature type="domain" description="HTH luxR-type" evidence="4">
    <location>
        <begin position="15"/>
        <end position="82"/>
    </location>
</feature>
<dbReference type="PROSITE" id="PS50043">
    <property type="entry name" value="HTH_LUXR_2"/>
    <property type="match status" value="1"/>
</dbReference>
<evidence type="ECO:0000256" key="1">
    <source>
        <dbReference type="ARBA" id="ARBA00023015"/>
    </source>
</evidence>
<sequence length="85" mass="9284">MRLARRPASATFEKNTAALATLGITLREQEVLALLAAGKSNKEIAQKLGVSPNTVKTQIASLYQKLEVQRRTQAVQKARELALIP</sequence>
<dbReference type="PRINTS" id="PR00038">
    <property type="entry name" value="HTHLUXR"/>
</dbReference>
<gene>
    <name evidence="5" type="primary">csgD</name>
    <name evidence="5" type="ORF">DSM104635_01190</name>
</gene>
<keyword evidence="1" id="KW-0805">Transcription regulation</keyword>
<dbReference type="Proteomes" id="UP000431269">
    <property type="component" value="Chromosome"/>
</dbReference>
<dbReference type="RefSeq" id="WP_228445897.1">
    <property type="nucleotide sequence ID" value="NZ_CP047045.1"/>
</dbReference>
<evidence type="ECO:0000256" key="2">
    <source>
        <dbReference type="ARBA" id="ARBA00023125"/>
    </source>
</evidence>
<dbReference type="AlphaFoldDB" id="A0A6I6MRV3"/>
<dbReference type="Pfam" id="PF00196">
    <property type="entry name" value="GerE"/>
    <property type="match status" value="1"/>
</dbReference>
<dbReference type="KEGG" id="tsv:DSM104635_01190"/>
<evidence type="ECO:0000313" key="5">
    <source>
        <dbReference type="EMBL" id="QGZ94372.1"/>
    </source>
</evidence>
<name>A0A6I6MRV3_9CAUL</name>
<dbReference type="EMBL" id="CP047045">
    <property type="protein sequence ID" value="QGZ94372.1"/>
    <property type="molecule type" value="Genomic_DNA"/>
</dbReference>
<dbReference type="InterPro" id="IPR016032">
    <property type="entry name" value="Sig_transdc_resp-reg_C-effctor"/>
</dbReference>
<keyword evidence="6" id="KW-1185">Reference proteome</keyword>
<keyword evidence="3" id="KW-0804">Transcription</keyword>
<dbReference type="SUPFAM" id="SSF46894">
    <property type="entry name" value="C-terminal effector domain of the bipartite response regulators"/>
    <property type="match status" value="1"/>
</dbReference>
<organism evidence="5 6">
    <name type="scientific">Terricaulis silvestris</name>
    <dbReference type="NCBI Taxonomy" id="2686094"/>
    <lineage>
        <taxon>Bacteria</taxon>
        <taxon>Pseudomonadati</taxon>
        <taxon>Pseudomonadota</taxon>
        <taxon>Alphaproteobacteria</taxon>
        <taxon>Caulobacterales</taxon>
        <taxon>Caulobacteraceae</taxon>
        <taxon>Terricaulis</taxon>
    </lineage>
</organism>
<dbReference type="CDD" id="cd06170">
    <property type="entry name" value="LuxR_C_like"/>
    <property type="match status" value="1"/>
</dbReference>
<dbReference type="InterPro" id="IPR000792">
    <property type="entry name" value="Tscrpt_reg_LuxR_C"/>
</dbReference>
<accession>A0A6I6MRV3</accession>
<dbReference type="GO" id="GO:0006355">
    <property type="term" value="P:regulation of DNA-templated transcription"/>
    <property type="evidence" value="ECO:0007669"/>
    <property type="project" value="InterPro"/>
</dbReference>
<evidence type="ECO:0000256" key="3">
    <source>
        <dbReference type="ARBA" id="ARBA00023163"/>
    </source>
</evidence>
<dbReference type="Gene3D" id="1.10.10.10">
    <property type="entry name" value="Winged helix-like DNA-binding domain superfamily/Winged helix DNA-binding domain"/>
    <property type="match status" value="1"/>
</dbReference>
<dbReference type="GO" id="GO:0003677">
    <property type="term" value="F:DNA binding"/>
    <property type="evidence" value="ECO:0007669"/>
    <property type="project" value="UniProtKB-KW"/>
</dbReference>
<reference evidence="6" key="1">
    <citation type="submission" date="2019-12" db="EMBL/GenBank/DDBJ databases">
        <title>Complete genome of Terracaulis silvestris 0127_4.</title>
        <authorList>
            <person name="Vieira S."/>
            <person name="Riedel T."/>
            <person name="Sproer C."/>
            <person name="Pascual J."/>
            <person name="Boedeker C."/>
            <person name="Overmann J."/>
        </authorList>
    </citation>
    <scope>NUCLEOTIDE SEQUENCE [LARGE SCALE GENOMIC DNA]</scope>
    <source>
        <strain evidence="6">0127_4</strain>
    </source>
</reference>
<evidence type="ECO:0000259" key="4">
    <source>
        <dbReference type="PROSITE" id="PS50043"/>
    </source>
</evidence>
<keyword evidence="2" id="KW-0238">DNA-binding</keyword>
<proteinExistence type="predicted"/>
<dbReference type="PANTHER" id="PTHR44688:SF16">
    <property type="entry name" value="DNA-BINDING TRANSCRIPTIONAL ACTIVATOR DEVR_DOSR"/>
    <property type="match status" value="1"/>
</dbReference>
<dbReference type="InterPro" id="IPR036388">
    <property type="entry name" value="WH-like_DNA-bd_sf"/>
</dbReference>
<evidence type="ECO:0000313" key="6">
    <source>
        <dbReference type="Proteomes" id="UP000431269"/>
    </source>
</evidence>
<dbReference type="PROSITE" id="PS00622">
    <property type="entry name" value="HTH_LUXR_1"/>
    <property type="match status" value="1"/>
</dbReference>
<dbReference type="SMART" id="SM00421">
    <property type="entry name" value="HTH_LUXR"/>
    <property type="match status" value="1"/>
</dbReference>
<protein>
    <submittedName>
        <fullName evidence="5">CsgBAC operon transcriptional regulatory protein</fullName>
    </submittedName>
</protein>
<dbReference type="PANTHER" id="PTHR44688">
    <property type="entry name" value="DNA-BINDING TRANSCRIPTIONAL ACTIVATOR DEVR_DOSR"/>
    <property type="match status" value="1"/>
</dbReference>